<gene>
    <name evidence="3" type="ORF">PJIAN_1995</name>
</gene>
<comment type="caution">
    <text evidence="3">The sequence shown here is derived from an EMBL/GenBank/DDBJ whole genome shotgun (WGS) entry which is preliminary data.</text>
</comment>
<name>A0A170Z7R2_9BACT</name>
<feature type="domain" description="M23ase beta-sheet core" evidence="2">
    <location>
        <begin position="127"/>
        <end position="223"/>
    </location>
</feature>
<dbReference type="Gene3D" id="2.70.70.10">
    <property type="entry name" value="Glucose Permease (Domain IIA)"/>
    <property type="match status" value="1"/>
</dbReference>
<dbReference type="EMBL" id="BDCR01000001">
    <property type="protein sequence ID" value="GAT62402.1"/>
    <property type="molecule type" value="Genomic_DNA"/>
</dbReference>
<dbReference type="PANTHER" id="PTHR21666:SF270">
    <property type="entry name" value="MUREIN HYDROLASE ACTIVATOR ENVC"/>
    <property type="match status" value="1"/>
</dbReference>
<keyword evidence="4" id="KW-1185">Reference proteome</keyword>
<evidence type="ECO:0000313" key="4">
    <source>
        <dbReference type="Proteomes" id="UP000076586"/>
    </source>
</evidence>
<dbReference type="SUPFAM" id="SSF51261">
    <property type="entry name" value="Duplicated hybrid motif"/>
    <property type="match status" value="1"/>
</dbReference>
<dbReference type="InterPro" id="IPR016047">
    <property type="entry name" value="M23ase_b-sheet_dom"/>
</dbReference>
<accession>A0A170Z7R2</accession>
<dbReference type="GO" id="GO:0004222">
    <property type="term" value="F:metalloendopeptidase activity"/>
    <property type="evidence" value="ECO:0007669"/>
    <property type="project" value="TreeGrafter"/>
</dbReference>
<dbReference type="PANTHER" id="PTHR21666">
    <property type="entry name" value="PEPTIDASE-RELATED"/>
    <property type="match status" value="1"/>
</dbReference>
<organism evidence="3 4">
    <name type="scientific">Paludibacter jiangxiensis</name>
    <dbReference type="NCBI Taxonomy" id="681398"/>
    <lineage>
        <taxon>Bacteria</taxon>
        <taxon>Pseudomonadati</taxon>
        <taxon>Bacteroidota</taxon>
        <taxon>Bacteroidia</taxon>
        <taxon>Bacteroidales</taxon>
        <taxon>Paludibacteraceae</taxon>
        <taxon>Paludibacter</taxon>
    </lineage>
</organism>
<dbReference type="AlphaFoldDB" id="A0A170Z7R2"/>
<keyword evidence="1" id="KW-0732">Signal</keyword>
<reference evidence="4" key="1">
    <citation type="submission" date="2016-04" db="EMBL/GenBank/DDBJ databases">
        <title>Draft genome sequence of Paludibacter jiangxiensis strain NM7.</title>
        <authorList>
            <person name="Qiu Y."/>
            <person name="Matsuura N."/>
            <person name="Ohashi A."/>
            <person name="Tourlousse M.D."/>
            <person name="Sekiguchi Y."/>
        </authorList>
    </citation>
    <scope>NUCLEOTIDE SEQUENCE [LARGE SCALE GENOMIC DNA]</scope>
    <source>
        <strain evidence="4">NM7</strain>
    </source>
</reference>
<dbReference type="Pfam" id="PF01551">
    <property type="entry name" value="Peptidase_M23"/>
    <property type="match status" value="1"/>
</dbReference>
<feature type="signal peptide" evidence="1">
    <location>
        <begin position="1"/>
        <end position="18"/>
    </location>
</feature>
<feature type="chain" id="PRO_5007904979" evidence="1">
    <location>
        <begin position="19"/>
        <end position="278"/>
    </location>
</feature>
<dbReference type="InterPro" id="IPR011055">
    <property type="entry name" value="Dup_hybrid_motif"/>
</dbReference>
<evidence type="ECO:0000313" key="3">
    <source>
        <dbReference type="EMBL" id="GAT62402.1"/>
    </source>
</evidence>
<evidence type="ECO:0000259" key="2">
    <source>
        <dbReference type="Pfam" id="PF01551"/>
    </source>
</evidence>
<dbReference type="Proteomes" id="UP000076586">
    <property type="component" value="Unassembled WGS sequence"/>
</dbReference>
<dbReference type="CDD" id="cd12797">
    <property type="entry name" value="M23_peptidase"/>
    <property type="match status" value="1"/>
</dbReference>
<reference evidence="4" key="2">
    <citation type="journal article" date="2017" name="Genome Announc.">
        <title>Draft genome sequence of Paludibacter jiangxiensis NM7(T), a propionate-producing fermentative bacterium.</title>
        <authorList>
            <person name="Qiu Y.-L."/>
            <person name="Tourlousse D.M."/>
            <person name="Matsuura N."/>
            <person name="Ohashi A."/>
            <person name="Sekiguchi Y."/>
        </authorList>
    </citation>
    <scope>NUCLEOTIDE SEQUENCE [LARGE SCALE GENOMIC DNA]</scope>
    <source>
        <strain evidence="4">NM7</strain>
    </source>
</reference>
<sequence>MKKVFLFTLVWLFMCGLATESVSAKKRAKAKHVYHKEIAAVDDVQRQINALNSLMQQKMQQEEDPYATEEDTEVPASGVYETWTNRRINPYMTPVAKLPDSVRINLSQYVPPVATFITSHFGMRRYRFHYGTDLKLNVGDPVHAAFNGKVRITGYEAGGYGNYVVIRHDNGLETVYGHLSKVLVHENQPLKAGDVLGLGGSTGHSTGPHLHFETRYLGNAINPEKLFDFAYHMPINDIYVIRKASSFDYQYAKGAHSSAYKKYIAKAGKSHKSKRHRR</sequence>
<dbReference type="InterPro" id="IPR050570">
    <property type="entry name" value="Cell_wall_metabolism_enzyme"/>
</dbReference>
<dbReference type="OrthoDB" id="9805070at2"/>
<evidence type="ECO:0000256" key="1">
    <source>
        <dbReference type="SAM" id="SignalP"/>
    </source>
</evidence>
<dbReference type="STRING" id="681398.PJIAN_1995"/>
<protein>
    <submittedName>
        <fullName evidence="3">Peptidase family M23</fullName>
    </submittedName>
</protein>
<dbReference type="RefSeq" id="WP_084252263.1">
    <property type="nucleotide sequence ID" value="NZ_BDCR01000001.1"/>
</dbReference>
<proteinExistence type="predicted"/>